<dbReference type="PANTHER" id="PTHR31394">
    <property type="entry name" value="TRANSMEMBRANE PROTEIN 199"/>
    <property type="match status" value="1"/>
</dbReference>
<organism evidence="6 7">
    <name type="scientific">Paramuricea clavata</name>
    <name type="common">Red gorgonian</name>
    <name type="synonym">Violescent sea-whip</name>
    <dbReference type="NCBI Taxonomy" id="317549"/>
    <lineage>
        <taxon>Eukaryota</taxon>
        <taxon>Metazoa</taxon>
        <taxon>Cnidaria</taxon>
        <taxon>Anthozoa</taxon>
        <taxon>Octocorallia</taxon>
        <taxon>Malacalcyonacea</taxon>
        <taxon>Plexauridae</taxon>
        <taxon>Paramuricea</taxon>
    </lineage>
</organism>
<evidence type="ECO:0000256" key="2">
    <source>
        <dbReference type="ARBA" id="ARBA00022692"/>
    </source>
</evidence>
<keyword evidence="3" id="KW-0256">Endoplasmic reticulum</keyword>
<evidence type="ECO:0000256" key="3">
    <source>
        <dbReference type="ARBA" id="ARBA00022824"/>
    </source>
</evidence>
<evidence type="ECO:0000313" key="6">
    <source>
        <dbReference type="EMBL" id="CAB3987256.1"/>
    </source>
</evidence>
<accession>A0A6S7GEQ8</accession>
<keyword evidence="7" id="KW-1185">Reference proteome</keyword>
<evidence type="ECO:0000313" key="7">
    <source>
        <dbReference type="Proteomes" id="UP001152795"/>
    </source>
</evidence>
<dbReference type="Proteomes" id="UP001152795">
    <property type="component" value="Unassembled WGS sequence"/>
</dbReference>
<evidence type="ECO:0000256" key="5">
    <source>
        <dbReference type="ARBA" id="ARBA00023136"/>
    </source>
</evidence>
<reference evidence="6" key="1">
    <citation type="submission" date="2020-04" db="EMBL/GenBank/DDBJ databases">
        <authorList>
            <person name="Alioto T."/>
            <person name="Alioto T."/>
            <person name="Gomez Garrido J."/>
        </authorList>
    </citation>
    <scope>NUCLEOTIDE SEQUENCE</scope>
    <source>
        <strain evidence="6">A484AB</strain>
    </source>
</reference>
<dbReference type="EMBL" id="CACRXK020001146">
    <property type="protein sequence ID" value="CAB3987256.1"/>
    <property type="molecule type" value="Genomic_DNA"/>
</dbReference>
<keyword evidence="4" id="KW-1133">Transmembrane helix</keyword>
<dbReference type="Pfam" id="PF11712">
    <property type="entry name" value="Vma12"/>
    <property type="match status" value="1"/>
</dbReference>
<protein>
    <submittedName>
        <fullName evidence="6">Uncharacterized protein</fullName>
    </submittedName>
</protein>
<dbReference type="PANTHER" id="PTHR31394:SF1">
    <property type="entry name" value="TRANSMEMBRANE PROTEIN 199"/>
    <property type="match status" value="1"/>
</dbReference>
<evidence type="ECO:0000256" key="1">
    <source>
        <dbReference type="ARBA" id="ARBA00004477"/>
    </source>
</evidence>
<dbReference type="AlphaFoldDB" id="A0A6S7GEQ8"/>
<dbReference type="InterPro" id="IPR021013">
    <property type="entry name" value="ATPase_Vma12"/>
</dbReference>
<keyword evidence="5" id="KW-0472">Membrane</keyword>
<name>A0A6S7GEQ8_PARCT</name>
<sequence length="207" mass="23573">MPVEVILTDRIRDAIEEVFTLDSTTDELKTELQSWRRSELGNSDGHIAHVDEVINRNDANIPFSTVKKVFETLKKAGKVIYLNELMEDSGLYFEPVHEPKKSPELVARLEKLQAKQDQLRYRAMVKNIDKELLYKDKKALAFEVRSTSRQLSSVMNFILSVGGTFVFGYMCSQYAFAYVGLRVMFGILLASMVALAELYFMAKGAEI</sequence>
<dbReference type="GO" id="GO:0070072">
    <property type="term" value="P:vacuolar proton-transporting V-type ATPase complex assembly"/>
    <property type="evidence" value="ECO:0007669"/>
    <property type="project" value="InterPro"/>
</dbReference>
<dbReference type="OrthoDB" id="19981at2759"/>
<comment type="caution">
    <text evidence="6">The sequence shown here is derived from an EMBL/GenBank/DDBJ whole genome shotgun (WGS) entry which is preliminary data.</text>
</comment>
<keyword evidence="2" id="KW-0812">Transmembrane</keyword>
<evidence type="ECO:0000256" key="4">
    <source>
        <dbReference type="ARBA" id="ARBA00022989"/>
    </source>
</evidence>
<comment type="subcellular location">
    <subcellularLocation>
        <location evidence="1">Endoplasmic reticulum membrane</location>
        <topology evidence="1">Multi-pass membrane protein</topology>
    </subcellularLocation>
</comment>
<proteinExistence type="predicted"/>
<dbReference type="GO" id="GO:0005789">
    <property type="term" value="C:endoplasmic reticulum membrane"/>
    <property type="evidence" value="ECO:0007669"/>
    <property type="project" value="UniProtKB-SubCell"/>
</dbReference>
<gene>
    <name evidence="6" type="ORF">PACLA_8A046308</name>
</gene>